<sequence length="979" mass="109868">MGSNGIVEKALSCLGKGFDLTMDFRLKYCKGKERLILLDETEKRELAVPGFGSIKDVPIDIKCDKGDRTRYQSDILDFNQMVEVFNQKCNIPGKIPSGRFNSMFGFQSGSWAKDAANTKCLGLDGYYITLFNLHIHRFPLLLSDEVLNDVPSTWDPHALARFIEKYGTHVILGLSIGGHDVILVRQDKSSNLDSSLLKKHLYGLGDQVFTGYCSFTPKNKDQKQKVPEAFNIFDQQPVAFNGYPFINAKNGITVICSKRGGDPEASSHSEWLRTVAGKPDAIHFNFIPITSLLKNVPGKGFLSHAINLYLRYKPPIADLRYFLDFQGQKIWAPIHNDFPLGPSTNRASSSPALHFNLMGPKLYVNTSQVTVGMRPVTGMRLYLEGMKCNRLAIHLQHLSTLPKTLENKMEDNTQYWQAWEDTAGSIRFFEAIHRKRFSHICTAPIKYNPRWSSDGKDAAFIVTGAQLHVKKHDSKSVLHLRLLFSKVSDCFVVQSRWAQAASGHSQRSSGLLSAISQSLTGNPVKEKEVAAVVVDSAVYPTGPPVPVQTPKLLKFVETSQLCKGPQDSPGYWLVTGARLQLEKAMASIFKNSKLTISKSFFSTQTVKQNPPFPSFKAAKSAIISEKNPEKLAEIFQQCSHLPTFLRHRPIYHLSIRKLARANRLDLVDRLLETQKLNSQNTPALKSEGFWIRLVMLYSNAGMVEQALQTLDELSQKRYSNVTEKSLCAILTVYLNNGMFEQLRDCFNTLPSKLGVKPSVVSHNLVLKAFVKENKIESAREWVEKMGVSPNVDTYNILLGAYLKNGDQNGFDGVMKEVLKKGIECNLTTYNHRISRLCRSKECARAKKLLDEMVSKGLKPNSASYDTIIDGFCRIGDSESAKKVLEKMLSDGYVLPCSFTYYSLIRSMVNEGELDSALEMSKEIIKRKWVPPFEAMEGLVKGLVERSRTEEAKQVVEKMKKRIKGDALESWGKIEAALPL</sequence>
<dbReference type="InterPro" id="IPR002885">
    <property type="entry name" value="PPR_rpt"/>
</dbReference>
<dbReference type="NCBIfam" id="TIGR00756">
    <property type="entry name" value="PPR"/>
    <property type="match status" value="3"/>
</dbReference>
<dbReference type="PROSITE" id="PS51375">
    <property type="entry name" value="PPR"/>
    <property type="match status" value="4"/>
</dbReference>
<organism evidence="4 5">
    <name type="scientific">Hibiscus sabdariffa</name>
    <name type="common">roselle</name>
    <dbReference type="NCBI Taxonomy" id="183260"/>
    <lineage>
        <taxon>Eukaryota</taxon>
        <taxon>Viridiplantae</taxon>
        <taxon>Streptophyta</taxon>
        <taxon>Embryophyta</taxon>
        <taxon>Tracheophyta</taxon>
        <taxon>Spermatophyta</taxon>
        <taxon>Magnoliopsida</taxon>
        <taxon>eudicotyledons</taxon>
        <taxon>Gunneridae</taxon>
        <taxon>Pentapetalae</taxon>
        <taxon>rosids</taxon>
        <taxon>malvids</taxon>
        <taxon>Malvales</taxon>
        <taxon>Malvaceae</taxon>
        <taxon>Malvoideae</taxon>
        <taxon>Hibiscus</taxon>
    </lineage>
</organism>
<feature type="repeat" description="PPR" evidence="2">
    <location>
        <begin position="896"/>
        <end position="930"/>
    </location>
</feature>
<dbReference type="Gene3D" id="1.25.40.10">
    <property type="entry name" value="Tetratricopeptide repeat domain"/>
    <property type="match status" value="2"/>
</dbReference>
<dbReference type="Pfam" id="PF13041">
    <property type="entry name" value="PPR_2"/>
    <property type="match status" value="2"/>
</dbReference>
<gene>
    <name evidence="4" type="ORF">V6N12_025088</name>
</gene>
<dbReference type="EMBL" id="JBBPBM010000104">
    <property type="protein sequence ID" value="KAK8507978.1"/>
    <property type="molecule type" value="Genomic_DNA"/>
</dbReference>
<dbReference type="PROSITE" id="PS51412">
    <property type="entry name" value="MACPF_2"/>
    <property type="match status" value="1"/>
</dbReference>
<evidence type="ECO:0000259" key="3">
    <source>
        <dbReference type="PROSITE" id="PS51412"/>
    </source>
</evidence>
<dbReference type="InterPro" id="IPR044663">
    <property type="entry name" value="CAD1/NSL1-like"/>
</dbReference>
<name>A0ABR2BLD6_9ROSI</name>
<dbReference type="SMART" id="SM00457">
    <property type="entry name" value="MACPF"/>
    <property type="match status" value="1"/>
</dbReference>
<feature type="repeat" description="PPR" evidence="2">
    <location>
        <begin position="825"/>
        <end position="859"/>
    </location>
</feature>
<reference evidence="4 5" key="1">
    <citation type="journal article" date="2024" name="G3 (Bethesda)">
        <title>Genome assembly of Hibiscus sabdariffa L. provides insights into metabolisms of medicinal natural products.</title>
        <authorList>
            <person name="Kim T."/>
        </authorList>
    </citation>
    <scope>NUCLEOTIDE SEQUENCE [LARGE SCALE GENOMIC DNA]</scope>
    <source>
        <strain evidence="4">TK-2024</strain>
        <tissue evidence="4">Old leaves</tissue>
    </source>
</reference>
<evidence type="ECO:0000313" key="5">
    <source>
        <dbReference type="Proteomes" id="UP001472677"/>
    </source>
</evidence>
<dbReference type="InterPro" id="IPR011990">
    <property type="entry name" value="TPR-like_helical_dom_sf"/>
</dbReference>
<dbReference type="Proteomes" id="UP001472677">
    <property type="component" value="Unassembled WGS sequence"/>
</dbReference>
<feature type="repeat" description="PPR" evidence="2">
    <location>
        <begin position="790"/>
        <end position="824"/>
    </location>
</feature>
<feature type="repeat" description="PPR" evidence="2">
    <location>
        <begin position="860"/>
        <end position="894"/>
    </location>
</feature>
<dbReference type="PANTHER" id="PTHR33199:SF4">
    <property type="entry name" value="OS02G0736300 PROTEIN"/>
    <property type="match status" value="1"/>
</dbReference>
<evidence type="ECO:0000256" key="2">
    <source>
        <dbReference type="PROSITE-ProRule" id="PRU00708"/>
    </source>
</evidence>
<dbReference type="Pfam" id="PF01823">
    <property type="entry name" value="MACPF"/>
    <property type="match status" value="1"/>
</dbReference>
<protein>
    <recommendedName>
        <fullName evidence="3">MACPF domain-containing protein</fullName>
    </recommendedName>
</protein>
<dbReference type="Pfam" id="PF01535">
    <property type="entry name" value="PPR"/>
    <property type="match status" value="1"/>
</dbReference>
<proteinExistence type="predicted"/>
<evidence type="ECO:0000313" key="4">
    <source>
        <dbReference type="EMBL" id="KAK8507978.1"/>
    </source>
</evidence>
<keyword evidence="5" id="KW-1185">Reference proteome</keyword>
<dbReference type="PANTHER" id="PTHR33199">
    <property type="entry name" value="MACPF DOMAIN-CONTAINING PROTEIN CAD1"/>
    <property type="match status" value="1"/>
</dbReference>
<comment type="caution">
    <text evidence="4">The sequence shown here is derived from an EMBL/GenBank/DDBJ whole genome shotgun (WGS) entry which is preliminary data.</text>
</comment>
<evidence type="ECO:0000256" key="1">
    <source>
        <dbReference type="ARBA" id="ARBA00022737"/>
    </source>
</evidence>
<keyword evidence="1" id="KW-0677">Repeat</keyword>
<dbReference type="InterPro" id="IPR020864">
    <property type="entry name" value="MACPF"/>
</dbReference>
<accession>A0ABR2BLD6</accession>
<feature type="domain" description="MACPF" evidence="3">
    <location>
        <begin position="1"/>
        <end position="323"/>
    </location>
</feature>